<proteinExistence type="predicted"/>
<evidence type="ECO:0000313" key="8">
    <source>
        <dbReference type="EMBL" id="KAK3768279.1"/>
    </source>
</evidence>
<dbReference type="EMBL" id="JAWDGP010004062">
    <property type="protein sequence ID" value="KAK3768279.1"/>
    <property type="molecule type" value="Genomic_DNA"/>
</dbReference>
<dbReference type="Proteomes" id="UP001283361">
    <property type="component" value="Unassembled WGS sequence"/>
</dbReference>
<dbReference type="PANTHER" id="PTHR43385">
    <property type="entry name" value="RIBOFLAVIN TRANSPORTER RIBJ"/>
    <property type="match status" value="1"/>
</dbReference>
<evidence type="ECO:0000256" key="1">
    <source>
        <dbReference type="ARBA" id="ARBA00004141"/>
    </source>
</evidence>
<dbReference type="InterPro" id="IPR036259">
    <property type="entry name" value="MFS_trans_sf"/>
</dbReference>
<evidence type="ECO:0000256" key="5">
    <source>
        <dbReference type="ARBA" id="ARBA00023136"/>
    </source>
</evidence>
<protein>
    <submittedName>
        <fullName evidence="8">Uncharacterized protein</fullName>
    </submittedName>
</protein>
<feature type="transmembrane region" description="Helical" evidence="7">
    <location>
        <begin position="84"/>
        <end position="105"/>
    </location>
</feature>
<feature type="region of interest" description="Disordered" evidence="6">
    <location>
        <begin position="223"/>
        <end position="250"/>
    </location>
</feature>
<evidence type="ECO:0000256" key="7">
    <source>
        <dbReference type="SAM" id="Phobius"/>
    </source>
</evidence>
<keyword evidence="3 7" id="KW-0812">Transmembrane</keyword>
<feature type="transmembrane region" description="Helical" evidence="7">
    <location>
        <begin position="369"/>
        <end position="390"/>
    </location>
</feature>
<evidence type="ECO:0000256" key="2">
    <source>
        <dbReference type="ARBA" id="ARBA00022448"/>
    </source>
</evidence>
<sequence>MILHSEKFAKYSCLVGVHFIIAPHSFIWVYGNLAEYMDSYVRYSSCDGCNDGDTQWTLPLYMACFCPGLFLVDPLVRRIGLKRTGILSMLLFNSSLLGSAWTIQFSVVGTIVLQGLVMGMSVSVSVCLSYMYIHSWRPKYEALLLASVSCSANMLAMIENQLITEVVNPKNLQPNTVDGPKMFFSQQHLLKQVPKAILTLGGIILGLQTVGYLLVSAPRDTDQESTTLDQHDLDPRTQAGKPHGNVSNSAYSKLLGDNKNGIHETNHKDNNCISDKCRKDQSLSTSTDLYKSLDVESNREVTSGTDRDSDQLNSEVNHISNAFQAMDIMRTSNFWVLWLSWVALIYGLMLKNCFYKQFGFLYISNDKNLTLLGTFSPLLTSIARIAFGYCMDKGIVGVKGSLVISLSFCSVLSAFWFWAPQVSEAVYASLILCLASMLGALYVVFPAAIHRIFGPAQFSLVLAMLYSASTVVGLTVAVCATPFLNSLGWFWIFASSSFISLVALACVIVANLDA</sequence>
<evidence type="ECO:0000313" key="9">
    <source>
        <dbReference type="Proteomes" id="UP001283361"/>
    </source>
</evidence>
<organism evidence="8 9">
    <name type="scientific">Elysia crispata</name>
    <name type="common">lettuce slug</name>
    <dbReference type="NCBI Taxonomy" id="231223"/>
    <lineage>
        <taxon>Eukaryota</taxon>
        <taxon>Metazoa</taxon>
        <taxon>Spiralia</taxon>
        <taxon>Lophotrochozoa</taxon>
        <taxon>Mollusca</taxon>
        <taxon>Gastropoda</taxon>
        <taxon>Heterobranchia</taxon>
        <taxon>Euthyneura</taxon>
        <taxon>Panpulmonata</taxon>
        <taxon>Sacoglossa</taxon>
        <taxon>Placobranchoidea</taxon>
        <taxon>Plakobranchidae</taxon>
        <taxon>Elysia</taxon>
    </lineage>
</organism>
<dbReference type="GO" id="GO:0016020">
    <property type="term" value="C:membrane"/>
    <property type="evidence" value="ECO:0007669"/>
    <property type="project" value="UniProtKB-SubCell"/>
</dbReference>
<name>A0AAE0ZF51_9GAST</name>
<feature type="transmembrane region" description="Helical" evidence="7">
    <location>
        <begin position="489"/>
        <end position="512"/>
    </location>
</feature>
<feature type="transmembrane region" description="Helical" evidence="7">
    <location>
        <begin position="111"/>
        <end position="133"/>
    </location>
</feature>
<dbReference type="PANTHER" id="PTHR43385:SF1">
    <property type="entry name" value="RIBOFLAVIN TRANSPORTER RIBJ"/>
    <property type="match status" value="1"/>
</dbReference>
<dbReference type="InterPro" id="IPR052983">
    <property type="entry name" value="MFS_Riboflavin_Transporter"/>
</dbReference>
<dbReference type="AlphaFoldDB" id="A0AAE0ZF51"/>
<feature type="transmembrane region" description="Helical" evidence="7">
    <location>
        <begin position="402"/>
        <end position="419"/>
    </location>
</feature>
<evidence type="ECO:0000256" key="6">
    <source>
        <dbReference type="SAM" id="MobiDB-lite"/>
    </source>
</evidence>
<keyword evidence="5 7" id="KW-0472">Membrane</keyword>
<accession>A0AAE0ZF51</accession>
<gene>
    <name evidence="8" type="ORF">RRG08_031071</name>
</gene>
<keyword evidence="2" id="KW-0813">Transport</keyword>
<keyword evidence="9" id="KW-1185">Reference proteome</keyword>
<comment type="caution">
    <text evidence="8">The sequence shown here is derived from an EMBL/GenBank/DDBJ whole genome shotgun (WGS) entry which is preliminary data.</text>
</comment>
<comment type="subcellular location">
    <subcellularLocation>
        <location evidence="1">Membrane</location>
        <topology evidence="1">Multi-pass membrane protein</topology>
    </subcellularLocation>
</comment>
<feature type="transmembrane region" description="Helical" evidence="7">
    <location>
        <begin position="12"/>
        <end position="34"/>
    </location>
</feature>
<feature type="transmembrane region" description="Helical" evidence="7">
    <location>
        <begin position="460"/>
        <end position="483"/>
    </location>
</feature>
<dbReference type="SUPFAM" id="SSF103473">
    <property type="entry name" value="MFS general substrate transporter"/>
    <property type="match status" value="1"/>
</dbReference>
<reference evidence="8" key="1">
    <citation type="journal article" date="2023" name="G3 (Bethesda)">
        <title>A reference genome for the long-term kleptoplast-retaining sea slug Elysia crispata morphotype clarki.</title>
        <authorList>
            <person name="Eastman K.E."/>
            <person name="Pendleton A.L."/>
            <person name="Shaikh M.A."/>
            <person name="Suttiyut T."/>
            <person name="Ogas R."/>
            <person name="Tomko P."/>
            <person name="Gavelis G."/>
            <person name="Widhalm J.R."/>
            <person name="Wisecaver J.H."/>
        </authorList>
    </citation>
    <scope>NUCLEOTIDE SEQUENCE</scope>
    <source>
        <strain evidence="8">ECLA1</strain>
    </source>
</reference>
<evidence type="ECO:0000256" key="4">
    <source>
        <dbReference type="ARBA" id="ARBA00022989"/>
    </source>
</evidence>
<evidence type="ECO:0000256" key="3">
    <source>
        <dbReference type="ARBA" id="ARBA00022692"/>
    </source>
</evidence>
<feature type="transmembrane region" description="Helical" evidence="7">
    <location>
        <begin position="54"/>
        <end position="72"/>
    </location>
</feature>
<feature type="transmembrane region" description="Helical" evidence="7">
    <location>
        <begin position="425"/>
        <end position="448"/>
    </location>
</feature>
<feature type="transmembrane region" description="Helical" evidence="7">
    <location>
        <begin position="332"/>
        <end position="349"/>
    </location>
</feature>
<keyword evidence="4 7" id="KW-1133">Transmembrane helix</keyword>
<dbReference type="Gene3D" id="1.20.1250.20">
    <property type="entry name" value="MFS general substrate transporter like domains"/>
    <property type="match status" value="2"/>
</dbReference>